<feature type="signal peptide" evidence="2">
    <location>
        <begin position="1"/>
        <end position="22"/>
    </location>
</feature>
<feature type="region of interest" description="Disordered" evidence="1">
    <location>
        <begin position="91"/>
        <end position="116"/>
    </location>
</feature>
<feature type="chain" id="PRO_5042047304" evidence="2">
    <location>
        <begin position="23"/>
        <end position="370"/>
    </location>
</feature>
<keyword evidence="4" id="KW-1185">Reference proteome</keyword>
<feature type="compositionally biased region" description="Low complexity" evidence="1">
    <location>
        <begin position="97"/>
        <end position="114"/>
    </location>
</feature>
<sequence length="370" mass="40175">MADSNHNFGAIILHLLSCACSPQDVLESAAKLTMSTLTETPQPVLRTSSLPSYCSATELPSSSVVNLTELSPGTRLSNSPPTYDDAAARSFSNASIRPSPNTPDSRSSDSSPSRAGECFTPTVQFQIESSGKHWLSLPRGTRPDPIPVFRVEEGRWNCSTPAYRSLRFSRSDNSCILIRGGDAAQMPVCTTLYRFGPGKPPVFRLPNENSSLHGSAVVTEICEEDSDLQIRSKSLTSRTQVLKTPCGTFRWRYASRKERAAVDGADTLLICELVQQAIPANGMKTEEKASRVAQLVRGEKTRTPGTGRTTAGSGGRLMMDLFRWTDLKNGGKDTVECLIVASCICMLKKEVDRRRMHQLMAVGAGVAIIA</sequence>
<accession>A0AAD9EGL6</accession>
<keyword evidence="2" id="KW-0732">Signal</keyword>
<name>A0AAD9EGL6_9PEZI</name>
<evidence type="ECO:0000313" key="4">
    <source>
        <dbReference type="Proteomes" id="UP001243330"/>
    </source>
</evidence>
<dbReference type="AlphaFoldDB" id="A0AAD9EGL6"/>
<evidence type="ECO:0000313" key="3">
    <source>
        <dbReference type="EMBL" id="KAK1847698.1"/>
    </source>
</evidence>
<reference evidence="3" key="1">
    <citation type="submission" date="2023-01" db="EMBL/GenBank/DDBJ databases">
        <title>Colletotrichum chrysophilum M932 genome sequence.</title>
        <authorList>
            <person name="Baroncelli R."/>
        </authorList>
    </citation>
    <scope>NUCLEOTIDE SEQUENCE</scope>
    <source>
        <strain evidence="3">M932</strain>
    </source>
</reference>
<protein>
    <submittedName>
        <fullName evidence="3">Uncharacterized protein</fullName>
    </submittedName>
</protein>
<proteinExistence type="predicted"/>
<dbReference type="EMBL" id="JAQOWY010000194">
    <property type="protein sequence ID" value="KAK1847698.1"/>
    <property type="molecule type" value="Genomic_DNA"/>
</dbReference>
<dbReference type="Proteomes" id="UP001243330">
    <property type="component" value="Unassembled WGS sequence"/>
</dbReference>
<evidence type="ECO:0000256" key="1">
    <source>
        <dbReference type="SAM" id="MobiDB-lite"/>
    </source>
</evidence>
<gene>
    <name evidence="3" type="ORF">CCHR01_09666</name>
</gene>
<organism evidence="3 4">
    <name type="scientific">Colletotrichum chrysophilum</name>
    <dbReference type="NCBI Taxonomy" id="1836956"/>
    <lineage>
        <taxon>Eukaryota</taxon>
        <taxon>Fungi</taxon>
        <taxon>Dikarya</taxon>
        <taxon>Ascomycota</taxon>
        <taxon>Pezizomycotina</taxon>
        <taxon>Sordariomycetes</taxon>
        <taxon>Hypocreomycetidae</taxon>
        <taxon>Glomerellales</taxon>
        <taxon>Glomerellaceae</taxon>
        <taxon>Colletotrichum</taxon>
        <taxon>Colletotrichum gloeosporioides species complex</taxon>
    </lineage>
</organism>
<evidence type="ECO:0000256" key="2">
    <source>
        <dbReference type="SAM" id="SignalP"/>
    </source>
</evidence>
<comment type="caution">
    <text evidence="3">The sequence shown here is derived from an EMBL/GenBank/DDBJ whole genome shotgun (WGS) entry which is preliminary data.</text>
</comment>